<evidence type="ECO:0000256" key="1">
    <source>
        <dbReference type="SAM" id="MobiDB-lite"/>
    </source>
</evidence>
<evidence type="ECO:0008006" key="5">
    <source>
        <dbReference type="Google" id="ProtNLM"/>
    </source>
</evidence>
<name>A0AA87URQ4_9MICO</name>
<feature type="signal peptide" evidence="2">
    <location>
        <begin position="1"/>
        <end position="19"/>
    </location>
</feature>
<evidence type="ECO:0000313" key="3">
    <source>
        <dbReference type="EMBL" id="GEK80206.1"/>
    </source>
</evidence>
<gene>
    <name evidence="3" type="ORF">ABA31_15570</name>
</gene>
<protein>
    <recommendedName>
        <fullName evidence="5">Secreted protein</fullName>
    </recommendedName>
</protein>
<feature type="chain" id="PRO_5041676255" description="Secreted protein" evidence="2">
    <location>
        <begin position="20"/>
        <end position="75"/>
    </location>
</feature>
<feature type="compositionally biased region" description="Basic and acidic residues" evidence="1">
    <location>
        <begin position="66"/>
        <end position="75"/>
    </location>
</feature>
<feature type="region of interest" description="Disordered" evidence="1">
    <location>
        <begin position="52"/>
        <end position="75"/>
    </location>
</feature>
<evidence type="ECO:0000313" key="4">
    <source>
        <dbReference type="Proteomes" id="UP000321749"/>
    </source>
</evidence>
<proteinExistence type="predicted"/>
<keyword evidence="4" id="KW-1185">Reference proteome</keyword>
<evidence type="ECO:0000256" key="2">
    <source>
        <dbReference type="SAM" id="SignalP"/>
    </source>
</evidence>
<organism evidence="3 4">
    <name type="scientific">Agrococcus baldri</name>
    <dbReference type="NCBI Taxonomy" id="153730"/>
    <lineage>
        <taxon>Bacteria</taxon>
        <taxon>Bacillati</taxon>
        <taxon>Actinomycetota</taxon>
        <taxon>Actinomycetes</taxon>
        <taxon>Micrococcales</taxon>
        <taxon>Microbacteriaceae</taxon>
        <taxon>Agrococcus</taxon>
    </lineage>
</organism>
<reference evidence="3 4" key="1">
    <citation type="submission" date="2019-07" db="EMBL/GenBank/DDBJ databases">
        <title>Whole genome shotgun sequence of Agrococcus baldri NBRC 103055.</title>
        <authorList>
            <person name="Hosoyama A."/>
            <person name="Uohara A."/>
            <person name="Ohji S."/>
            <person name="Ichikawa N."/>
        </authorList>
    </citation>
    <scope>NUCLEOTIDE SEQUENCE [LARGE SCALE GENOMIC DNA]</scope>
    <source>
        <strain evidence="3 4">NBRC 103055</strain>
    </source>
</reference>
<sequence>MAVAVAVEAAVVVALAAVAAAPVAAPVAAAGRPIGRPNDTLTAMPSAIAVASGRGLRMQHPLGASRSDRRRSPVP</sequence>
<dbReference type="AlphaFoldDB" id="A0AA87URQ4"/>
<dbReference type="EMBL" id="BJUU01000008">
    <property type="protein sequence ID" value="GEK80206.1"/>
    <property type="molecule type" value="Genomic_DNA"/>
</dbReference>
<keyword evidence="2" id="KW-0732">Signal</keyword>
<comment type="caution">
    <text evidence="3">The sequence shown here is derived from an EMBL/GenBank/DDBJ whole genome shotgun (WGS) entry which is preliminary data.</text>
</comment>
<accession>A0AA87URQ4</accession>
<dbReference type="Proteomes" id="UP000321749">
    <property type="component" value="Unassembled WGS sequence"/>
</dbReference>